<reference evidence="2" key="2">
    <citation type="submission" date="2020-05" db="UniProtKB">
        <authorList>
            <consortium name="EnsemblMetazoa"/>
        </authorList>
    </citation>
    <scope>IDENTIFICATION</scope>
    <source>
        <strain evidence="2">ACHKN1017</strain>
    </source>
</reference>
<evidence type="ECO:0000313" key="3">
    <source>
        <dbReference type="Proteomes" id="UP000075881"/>
    </source>
</evidence>
<evidence type="ECO:0000313" key="2">
    <source>
        <dbReference type="EnsemblMetazoa" id="ACHR014264-PA"/>
    </source>
</evidence>
<protein>
    <submittedName>
        <fullName evidence="2">Uncharacterized protein</fullName>
    </submittedName>
</protein>
<dbReference type="VEuPathDB" id="VectorBase:ACHR014264"/>
<name>A0A182KII8_9DIPT</name>
<feature type="transmembrane region" description="Helical" evidence="1">
    <location>
        <begin position="70"/>
        <end position="93"/>
    </location>
</feature>
<sequence length="195" mass="22715">MLLVLILENVYILPQFWILLQIFQELVILILNIRIDGYVLVQMLQLPVTGLLAHGLIVRLLDQKHIGHRFGVQLLIIGIIDVCITQIIPQHVIARLEQIPQMRLNVDGIIVNAQLGRFHDPNVGQRVTVRYRTLARECFPFIVPNDLHIHYDKLDHLLWIADRFEGTLPESHVLYFRHLCRLRIDKMNRVGHLGN</sequence>
<accession>A0A182KII8</accession>
<feature type="transmembrane region" description="Helical" evidence="1">
    <location>
        <begin position="38"/>
        <end position="58"/>
    </location>
</feature>
<keyword evidence="1" id="KW-0472">Membrane</keyword>
<dbReference type="Proteomes" id="UP000075881">
    <property type="component" value="Unassembled WGS sequence"/>
</dbReference>
<evidence type="ECO:0000256" key="1">
    <source>
        <dbReference type="SAM" id="Phobius"/>
    </source>
</evidence>
<reference evidence="3" key="1">
    <citation type="submission" date="2013-03" db="EMBL/GenBank/DDBJ databases">
        <title>The Genome Sequence of Anopheles christyi ACHKN1017.</title>
        <authorList>
            <consortium name="The Broad Institute Genomics Platform"/>
            <person name="Neafsey D.E."/>
            <person name="Besansky N."/>
            <person name="Walker B."/>
            <person name="Young S.K."/>
            <person name="Zeng Q."/>
            <person name="Gargeya S."/>
            <person name="Fitzgerald M."/>
            <person name="Haas B."/>
            <person name="Abouelleil A."/>
            <person name="Allen A.W."/>
            <person name="Alvarado L."/>
            <person name="Arachchi H.M."/>
            <person name="Berlin A.M."/>
            <person name="Chapman S.B."/>
            <person name="Gainer-Dewar J."/>
            <person name="Goldberg J."/>
            <person name="Griggs A."/>
            <person name="Gujja S."/>
            <person name="Hansen M."/>
            <person name="Howarth C."/>
            <person name="Imamovic A."/>
            <person name="Ireland A."/>
            <person name="Larimer J."/>
            <person name="McCowan C."/>
            <person name="Murphy C."/>
            <person name="Pearson M."/>
            <person name="Poon T.W."/>
            <person name="Priest M."/>
            <person name="Roberts A."/>
            <person name="Saif S."/>
            <person name="Shea T."/>
            <person name="Sisk P."/>
            <person name="Sykes S."/>
            <person name="Wortman J."/>
            <person name="Nusbaum C."/>
            <person name="Birren B."/>
        </authorList>
    </citation>
    <scope>NUCLEOTIDE SEQUENCE [LARGE SCALE GENOMIC DNA]</scope>
    <source>
        <strain evidence="3">ACHKN1017</strain>
    </source>
</reference>
<organism evidence="2 3">
    <name type="scientific">Anopheles christyi</name>
    <dbReference type="NCBI Taxonomy" id="43041"/>
    <lineage>
        <taxon>Eukaryota</taxon>
        <taxon>Metazoa</taxon>
        <taxon>Ecdysozoa</taxon>
        <taxon>Arthropoda</taxon>
        <taxon>Hexapoda</taxon>
        <taxon>Insecta</taxon>
        <taxon>Pterygota</taxon>
        <taxon>Neoptera</taxon>
        <taxon>Endopterygota</taxon>
        <taxon>Diptera</taxon>
        <taxon>Nematocera</taxon>
        <taxon>Culicoidea</taxon>
        <taxon>Culicidae</taxon>
        <taxon>Anophelinae</taxon>
        <taxon>Anopheles</taxon>
    </lineage>
</organism>
<keyword evidence="3" id="KW-1185">Reference proteome</keyword>
<keyword evidence="1" id="KW-0812">Transmembrane</keyword>
<dbReference type="EnsemblMetazoa" id="ACHR014264-RA">
    <property type="protein sequence ID" value="ACHR014264-PA"/>
    <property type="gene ID" value="ACHR014264"/>
</dbReference>
<feature type="transmembrane region" description="Helical" evidence="1">
    <location>
        <begin position="12"/>
        <end position="31"/>
    </location>
</feature>
<dbReference type="AlphaFoldDB" id="A0A182KII8"/>
<keyword evidence="1" id="KW-1133">Transmembrane helix</keyword>
<proteinExistence type="predicted"/>